<feature type="domain" description="Flagellar hook protein FlgE/F/G-like D1" evidence="5">
    <location>
        <begin position="96"/>
        <end position="159"/>
    </location>
</feature>
<dbReference type="Pfam" id="PF06429">
    <property type="entry name" value="Flg_bbr_C"/>
    <property type="match status" value="1"/>
</dbReference>
<evidence type="ECO:0000256" key="1">
    <source>
        <dbReference type="ARBA" id="ARBA00009677"/>
    </source>
</evidence>
<evidence type="ECO:0000259" key="5">
    <source>
        <dbReference type="Pfam" id="PF22692"/>
    </source>
</evidence>
<dbReference type="PROSITE" id="PS00588">
    <property type="entry name" value="FLAGELLA_BB_ROD"/>
    <property type="match status" value="1"/>
</dbReference>
<dbReference type="NCBIfam" id="TIGR03506">
    <property type="entry name" value="FlgEFG_subfam"/>
    <property type="match status" value="2"/>
</dbReference>
<evidence type="ECO:0000259" key="4">
    <source>
        <dbReference type="Pfam" id="PF06429"/>
    </source>
</evidence>
<dbReference type="InterPro" id="IPR019776">
    <property type="entry name" value="Flagellar_basal_body_rod_CS"/>
</dbReference>
<keyword evidence="7" id="KW-1185">Reference proteome</keyword>
<dbReference type="InterPro" id="IPR010930">
    <property type="entry name" value="Flg_bb/hook_C_dom"/>
</dbReference>
<dbReference type="InterPro" id="IPR037925">
    <property type="entry name" value="FlgE/F/G-like"/>
</dbReference>
<dbReference type="InterPro" id="IPR001444">
    <property type="entry name" value="Flag_bb_rod_N"/>
</dbReference>
<comment type="subcellular location">
    <subcellularLocation>
        <location evidence="2">Bacterial flagellum basal body</location>
    </subcellularLocation>
</comment>
<dbReference type="HOGENOM" id="CLU_013687_0_2_9"/>
<evidence type="ECO:0000256" key="2">
    <source>
        <dbReference type="RuleBase" id="RU362116"/>
    </source>
</evidence>
<dbReference type="SUPFAM" id="SSF117143">
    <property type="entry name" value="Flagellar hook protein flgE"/>
    <property type="match status" value="1"/>
</dbReference>
<dbReference type="OrthoDB" id="9804559at2"/>
<organism evidence="6 7">
    <name type="scientific">Desulfofarcimen acetoxidans (strain ATCC 49208 / DSM 771 / KCTC 5769 / VKM B-1644 / 5575)</name>
    <name type="common">Desulfotomaculum acetoxidans</name>
    <dbReference type="NCBI Taxonomy" id="485916"/>
    <lineage>
        <taxon>Bacteria</taxon>
        <taxon>Bacillati</taxon>
        <taxon>Bacillota</taxon>
        <taxon>Clostridia</taxon>
        <taxon>Eubacteriales</taxon>
        <taxon>Peptococcaceae</taxon>
        <taxon>Desulfofarcimen</taxon>
    </lineage>
</organism>
<feature type="domain" description="Flagellar basal-body/hook protein C-terminal" evidence="4">
    <location>
        <begin position="214"/>
        <end position="259"/>
    </location>
</feature>
<comment type="similarity">
    <text evidence="1 2">Belongs to the flagella basal body rod proteins family.</text>
</comment>
<name>C8W1I0_DESAS</name>
<dbReference type="Pfam" id="PF22692">
    <property type="entry name" value="LlgE_F_G_D1"/>
    <property type="match status" value="1"/>
</dbReference>
<proteinExistence type="inferred from homology"/>
<dbReference type="AlphaFoldDB" id="C8W1I0"/>
<sequence length="262" mass="28243">MIKTLGIGASALNANQTYIDSAANNIANVNTDEYKAERTRFTDLLYNYYYRGTTYPAPTVDEKATESSGNGVRIGEVKKVFEPGTIKETSNSMDLAIDGAGFIKVISPDGEELFSRGGVLKVNSDGVIEDAAGNIIEPEIQLPEGLQNFSISPSGQVTVINGAGMKEEIANISIYNFINPAGLIAQDNKLYLQTEQSGEAAEGAPGTDGYGSLRQGFTEMSNVDLIQEMVRLIEAQRAYEINARSIKTADDMWGMANSLSSR</sequence>
<dbReference type="eggNOG" id="COG4786">
    <property type="taxonomic scope" value="Bacteria"/>
</dbReference>
<evidence type="ECO:0000313" key="7">
    <source>
        <dbReference type="Proteomes" id="UP000002217"/>
    </source>
</evidence>
<dbReference type="RefSeq" id="WP_015756343.1">
    <property type="nucleotide sequence ID" value="NC_013216.1"/>
</dbReference>
<dbReference type="InterPro" id="IPR053967">
    <property type="entry name" value="LlgE_F_G-like_D1"/>
</dbReference>
<dbReference type="PANTHER" id="PTHR30435:SF19">
    <property type="entry name" value="FLAGELLAR BASAL-BODY ROD PROTEIN FLGG"/>
    <property type="match status" value="1"/>
</dbReference>
<dbReference type="EMBL" id="CP001720">
    <property type="protein sequence ID" value="ACV61625.1"/>
    <property type="molecule type" value="Genomic_DNA"/>
</dbReference>
<dbReference type="STRING" id="485916.Dtox_0711"/>
<evidence type="ECO:0000313" key="6">
    <source>
        <dbReference type="EMBL" id="ACV61625.1"/>
    </source>
</evidence>
<keyword evidence="2" id="KW-0975">Bacterial flagellum</keyword>
<dbReference type="InterPro" id="IPR020013">
    <property type="entry name" value="Flagellar_FlgE/F/G"/>
</dbReference>
<reference evidence="6 7" key="1">
    <citation type="journal article" date="2009" name="Stand. Genomic Sci.">
        <title>Complete genome sequence of Desulfotomaculum acetoxidans type strain (5575).</title>
        <authorList>
            <person name="Spring S."/>
            <person name="Lapidus A."/>
            <person name="Schroder M."/>
            <person name="Gleim D."/>
            <person name="Sims D."/>
            <person name="Meincke L."/>
            <person name="Glavina Del Rio T."/>
            <person name="Tice H."/>
            <person name="Copeland A."/>
            <person name="Cheng J.F."/>
            <person name="Lucas S."/>
            <person name="Chen F."/>
            <person name="Nolan M."/>
            <person name="Bruce D."/>
            <person name="Goodwin L."/>
            <person name="Pitluck S."/>
            <person name="Ivanova N."/>
            <person name="Mavromatis K."/>
            <person name="Mikhailova N."/>
            <person name="Pati A."/>
            <person name="Chen A."/>
            <person name="Palaniappan K."/>
            <person name="Land M."/>
            <person name="Hauser L."/>
            <person name="Chang Y.J."/>
            <person name="Jeffries C.D."/>
            <person name="Chain P."/>
            <person name="Saunders E."/>
            <person name="Brettin T."/>
            <person name="Detter J.C."/>
            <person name="Goker M."/>
            <person name="Bristow J."/>
            <person name="Eisen J.A."/>
            <person name="Markowitz V."/>
            <person name="Hugenholtz P."/>
            <person name="Kyrpides N.C."/>
            <person name="Klenk H.P."/>
            <person name="Han C."/>
        </authorList>
    </citation>
    <scope>NUCLEOTIDE SEQUENCE [LARGE SCALE GENOMIC DNA]</scope>
    <source>
        <strain evidence="7">ATCC 49208 / DSM 771 / VKM B-1644</strain>
    </source>
</reference>
<dbReference type="Proteomes" id="UP000002217">
    <property type="component" value="Chromosome"/>
</dbReference>
<dbReference type="KEGG" id="dae:Dtox_0711"/>
<dbReference type="GO" id="GO:0071978">
    <property type="term" value="P:bacterial-type flagellum-dependent swarming motility"/>
    <property type="evidence" value="ECO:0007669"/>
    <property type="project" value="TreeGrafter"/>
</dbReference>
<protein>
    <submittedName>
        <fullName evidence="6">Uncharacterized protein</fullName>
    </submittedName>
</protein>
<evidence type="ECO:0000259" key="3">
    <source>
        <dbReference type="Pfam" id="PF00460"/>
    </source>
</evidence>
<gene>
    <name evidence="6" type="ordered locus">Dtox_0711</name>
</gene>
<accession>C8W1I0</accession>
<dbReference type="Pfam" id="PF00460">
    <property type="entry name" value="Flg_bb_rod"/>
    <property type="match status" value="1"/>
</dbReference>
<dbReference type="GO" id="GO:0009425">
    <property type="term" value="C:bacterial-type flagellum basal body"/>
    <property type="evidence" value="ECO:0007669"/>
    <property type="project" value="UniProtKB-SubCell"/>
</dbReference>
<feature type="domain" description="Flagellar basal body rod protein N-terminal" evidence="3">
    <location>
        <begin position="7"/>
        <end position="35"/>
    </location>
</feature>
<dbReference type="PANTHER" id="PTHR30435">
    <property type="entry name" value="FLAGELLAR PROTEIN"/>
    <property type="match status" value="1"/>
</dbReference>